<dbReference type="EMBL" id="LUGH01000137">
    <property type="protein sequence ID" value="OBZ88689.1"/>
    <property type="molecule type" value="Genomic_DNA"/>
</dbReference>
<feature type="transmembrane region" description="Helical" evidence="1">
    <location>
        <begin position="96"/>
        <end position="116"/>
    </location>
</feature>
<keyword evidence="3" id="KW-1185">Reference proteome</keyword>
<dbReference type="Proteomes" id="UP000093000">
    <property type="component" value="Unassembled WGS sequence"/>
</dbReference>
<name>A0A1C7NIP7_9FUNG</name>
<accession>A0A1C7NIP7</accession>
<proteinExistence type="predicted"/>
<evidence type="ECO:0000313" key="3">
    <source>
        <dbReference type="Proteomes" id="UP000093000"/>
    </source>
</evidence>
<dbReference type="OrthoDB" id="2271013at2759"/>
<keyword evidence="1" id="KW-1133">Transmembrane helix</keyword>
<keyword evidence="1" id="KW-0472">Membrane</keyword>
<reference evidence="2 3" key="1">
    <citation type="submission" date="2016-03" db="EMBL/GenBank/DDBJ databases">
        <title>Choanephora cucurbitarum.</title>
        <authorList>
            <person name="Min B."/>
            <person name="Park H."/>
            <person name="Park J.-H."/>
            <person name="Shin H.-D."/>
            <person name="Choi I.-G."/>
        </authorList>
    </citation>
    <scope>NUCLEOTIDE SEQUENCE [LARGE SCALE GENOMIC DNA]</scope>
    <source>
        <strain evidence="2 3">KUS-F28377</strain>
    </source>
</reference>
<sequence>MASPLFVVGAYASLAMLIPFVLYNIRIGDIALQIAYYFHADYYLYKVEPIMVCLGVVTFYCYVVMGSIYDMIQSLHRHNRIPSHVTTDFLLRFERAYTQLHTLFPSFVIACALLYTNTIRFDTLRNSFMILQTLLLLVQPLATLSSHGSLCKYAFRVTLGWALVYALFPRQSYYWIAEISHTMNDYLGFNAYHPHITHSAAYRYDHRYKHENEWIL</sequence>
<feature type="transmembrane region" description="Helical" evidence="1">
    <location>
        <begin position="128"/>
        <end position="147"/>
    </location>
</feature>
<evidence type="ECO:0000256" key="1">
    <source>
        <dbReference type="SAM" id="Phobius"/>
    </source>
</evidence>
<keyword evidence="1" id="KW-0812">Transmembrane</keyword>
<evidence type="ECO:0000313" key="2">
    <source>
        <dbReference type="EMBL" id="OBZ88689.1"/>
    </source>
</evidence>
<dbReference type="InParanoid" id="A0A1C7NIP7"/>
<feature type="transmembrane region" description="Helical" evidence="1">
    <location>
        <begin position="6"/>
        <end position="26"/>
    </location>
</feature>
<dbReference type="AlphaFoldDB" id="A0A1C7NIP7"/>
<protein>
    <submittedName>
        <fullName evidence="2">Uncharacterized protein</fullName>
    </submittedName>
</protein>
<gene>
    <name evidence="2" type="ORF">A0J61_03261</name>
</gene>
<organism evidence="2 3">
    <name type="scientific">Choanephora cucurbitarum</name>
    <dbReference type="NCBI Taxonomy" id="101091"/>
    <lineage>
        <taxon>Eukaryota</taxon>
        <taxon>Fungi</taxon>
        <taxon>Fungi incertae sedis</taxon>
        <taxon>Mucoromycota</taxon>
        <taxon>Mucoromycotina</taxon>
        <taxon>Mucoromycetes</taxon>
        <taxon>Mucorales</taxon>
        <taxon>Mucorineae</taxon>
        <taxon>Choanephoraceae</taxon>
        <taxon>Choanephoroideae</taxon>
        <taxon>Choanephora</taxon>
    </lineage>
</organism>
<comment type="caution">
    <text evidence="2">The sequence shown here is derived from an EMBL/GenBank/DDBJ whole genome shotgun (WGS) entry which is preliminary data.</text>
</comment>
<feature type="transmembrane region" description="Helical" evidence="1">
    <location>
        <begin position="47"/>
        <end position="69"/>
    </location>
</feature>